<dbReference type="Pfam" id="PF08044">
    <property type="entry name" value="DUF1707"/>
    <property type="match status" value="1"/>
</dbReference>
<evidence type="ECO:0000313" key="4">
    <source>
        <dbReference type="Proteomes" id="UP000331127"/>
    </source>
</evidence>
<reference evidence="3 4" key="1">
    <citation type="submission" date="2019-10" db="EMBL/GenBank/DDBJ databases">
        <title>Whole genome shotgun sequence of Acrocarpospora macrocephala NBRC 16266.</title>
        <authorList>
            <person name="Ichikawa N."/>
            <person name="Kimura A."/>
            <person name="Kitahashi Y."/>
            <person name="Komaki H."/>
            <person name="Oguchi A."/>
        </authorList>
    </citation>
    <scope>NUCLEOTIDE SEQUENCE [LARGE SCALE GENOMIC DNA]</scope>
    <source>
        <strain evidence="3 4">NBRC 16266</strain>
    </source>
</reference>
<organism evidence="3 4">
    <name type="scientific">Acrocarpospora macrocephala</name>
    <dbReference type="NCBI Taxonomy" id="150177"/>
    <lineage>
        <taxon>Bacteria</taxon>
        <taxon>Bacillati</taxon>
        <taxon>Actinomycetota</taxon>
        <taxon>Actinomycetes</taxon>
        <taxon>Streptosporangiales</taxon>
        <taxon>Streptosporangiaceae</taxon>
        <taxon>Acrocarpospora</taxon>
    </lineage>
</organism>
<dbReference type="AlphaFoldDB" id="A0A5M3WZ67"/>
<gene>
    <name evidence="3" type="ORF">Amac_062180</name>
</gene>
<evidence type="ECO:0000256" key="1">
    <source>
        <dbReference type="SAM" id="Phobius"/>
    </source>
</evidence>
<keyword evidence="1" id="KW-1133">Transmembrane helix</keyword>
<evidence type="ECO:0000313" key="3">
    <source>
        <dbReference type="EMBL" id="GES12621.1"/>
    </source>
</evidence>
<feature type="domain" description="DUF1707" evidence="2">
    <location>
        <begin position="4"/>
        <end position="56"/>
    </location>
</feature>
<accession>A0A5M3WZ67</accession>
<sequence>MDHMRVSHTDRERACAILREHLAAGRLDQTELTTRVASAQNSVTFGDLYALLTDLPALPGMALQSETSPADVRQPAVKPAARPFLPTGPGPGQGYRVAAKVLLVLGFFTLGIGWVVAVAFASAAHRAVAPNGAVPRASWSGWAKALIAAGILVPAAVVAVAIMAALGYFDSGPVPGPTHKVQFMIVGEDPKAEVGRFSLNADEYSVSGEGIPLPFTQAVDAGSLESIRIHAEGLDGFDGDSDGDGMEDEEYLGGTILTCTISVNGQIVAQAKARDDGVNACEVSYSN</sequence>
<feature type="transmembrane region" description="Helical" evidence="1">
    <location>
        <begin position="101"/>
        <end position="125"/>
    </location>
</feature>
<comment type="caution">
    <text evidence="3">The sequence shown here is derived from an EMBL/GenBank/DDBJ whole genome shotgun (WGS) entry which is preliminary data.</text>
</comment>
<keyword evidence="1" id="KW-0472">Membrane</keyword>
<feature type="transmembrane region" description="Helical" evidence="1">
    <location>
        <begin position="145"/>
        <end position="169"/>
    </location>
</feature>
<keyword evidence="1" id="KW-0812">Transmembrane</keyword>
<dbReference type="InterPro" id="IPR012551">
    <property type="entry name" value="DUF1707_SHOCT-like"/>
</dbReference>
<name>A0A5M3WZ67_9ACTN</name>
<evidence type="ECO:0000259" key="2">
    <source>
        <dbReference type="Pfam" id="PF08044"/>
    </source>
</evidence>
<keyword evidence="4" id="KW-1185">Reference proteome</keyword>
<proteinExistence type="predicted"/>
<dbReference type="Proteomes" id="UP000331127">
    <property type="component" value="Unassembled WGS sequence"/>
</dbReference>
<dbReference type="OrthoDB" id="3534574at2"/>
<dbReference type="EMBL" id="BLAE01000037">
    <property type="protein sequence ID" value="GES12621.1"/>
    <property type="molecule type" value="Genomic_DNA"/>
</dbReference>
<protein>
    <recommendedName>
        <fullName evidence="2">DUF1707 domain-containing protein</fullName>
    </recommendedName>
</protein>